<dbReference type="Proteomes" id="UP000054270">
    <property type="component" value="Unassembled WGS sequence"/>
</dbReference>
<evidence type="ECO:0000313" key="3">
    <source>
        <dbReference type="EMBL" id="KJA28318.1"/>
    </source>
</evidence>
<dbReference type="InterPro" id="IPR036249">
    <property type="entry name" value="Thioredoxin-like_sf"/>
</dbReference>
<dbReference type="PANTHER" id="PTHR46115">
    <property type="entry name" value="THIOREDOXIN-LIKE PROTEIN 1"/>
    <property type="match status" value="1"/>
</dbReference>
<reference evidence="4" key="1">
    <citation type="submission" date="2014-04" db="EMBL/GenBank/DDBJ databases">
        <title>Evolutionary Origins and Diversification of the Mycorrhizal Mutualists.</title>
        <authorList>
            <consortium name="DOE Joint Genome Institute"/>
            <consortium name="Mycorrhizal Genomics Consortium"/>
            <person name="Kohler A."/>
            <person name="Kuo A."/>
            <person name="Nagy L.G."/>
            <person name="Floudas D."/>
            <person name="Copeland A."/>
            <person name="Barry K.W."/>
            <person name="Cichocki N."/>
            <person name="Veneault-Fourrey C."/>
            <person name="LaButti K."/>
            <person name="Lindquist E.A."/>
            <person name="Lipzen A."/>
            <person name="Lundell T."/>
            <person name="Morin E."/>
            <person name="Murat C."/>
            <person name="Riley R."/>
            <person name="Ohm R."/>
            <person name="Sun H."/>
            <person name="Tunlid A."/>
            <person name="Henrissat B."/>
            <person name="Grigoriev I.V."/>
            <person name="Hibbett D.S."/>
            <person name="Martin F."/>
        </authorList>
    </citation>
    <scope>NUCLEOTIDE SEQUENCE [LARGE SCALE GENOMIC DNA]</scope>
    <source>
        <strain evidence="4">FD-334 SS-4</strain>
    </source>
</reference>
<dbReference type="OMA" id="ADWCGSC"/>
<dbReference type="EMBL" id="KN817521">
    <property type="protein sequence ID" value="KJA28318.1"/>
    <property type="molecule type" value="Genomic_DNA"/>
</dbReference>
<dbReference type="PROSITE" id="PS51352">
    <property type="entry name" value="THIOREDOXIN_2"/>
    <property type="match status" value="1"/>
</dbReference>
<dbReference type="InterPro" id="IPR013766">
    <property type="entry name" value="Thioredoxin_domain"/>
</dbReference>
<evidence type="ECO:0000256" key="1">
    <source>
        <dbReference type="ARBA" id="ARBA00023157"/>
    </source>
</evidence>
<dbReference type="STRING" id="945553.A0A0D2MWE2"/>
<evidence type="ECO:0000313" key="4">
    <source>
        <dbReference type="Proteomes" id="UP000054270"/>
    </source>
</evidence>
<keyword evidence="1" id="KW-1015">Disulfide bond</keyword>
<dbReference type="Pfam" id="PF00085">
    <property type="entry name" value="Thioredoxin"/>
    <property type="match status" value="1"/>
</dbReference>
<gene>
    <name evidence="3" type="ORF">HYPSUDRAFT_51170</name>
</gene>
<dbReference type="Gene3D" id="3.40.30.10">
    <property type="entry name" value="Glutaredoxin"/>
    <property type="match status" value="1"/>
</dbReference>
<dbReference type="CDD" id="cd02947">
    <property type="entry name" value="TRX_family"/>
    <property type="match status" value="1"/>
</dbReference>
<accession>A0A0D2MWE2</accession>
<organism evidence="3 4">
    <name type="scientific">Hypholoma sublateritium (strain FD-334 SS-4)</name>
    <dbReference type="NCBI Taxonomy" id="945553"/>
    <lineage>
        <taxon>Eukaryota</taxon>
        <taxon>Fungi</taxon>
        <taxon>Dikarya</taxon>
        <taxon>Basidiomycota</taxon>
        <taxon>Agaricomycotina</taxon>
        <taxon>Agaricomycetes</taxon>
        <taxon>Agaricomycetidae</taxon>
        <taxon>Agaricales</taxon>
        <taxon>Agaricineae</taxon>
        <taxon>Strophariaceae</taxon>
        <taxon>Hypholoma</taxon>
    </lineage>
</organism>
<dbReference type="SUPFAM" id="SSF52833">
    <property type="entry name" value="Thioredoxin-like"/>
    <property type="match status" value="1"/>
</dbReference>
<dbReference type="OrthoDB" id="2121326at2759"/>
<keyword evidence="4" id="KW-1185">Reference proteome</keyword>
<evidence type="ECO:0000259" key="2">
    <source>
        <dbReference type="PROSITE" id="PS51352"/>
    </source>
</evidence>
<feature type="domain" description="Thioredoxin" evidence="2">
    <location>
        <begin position="1"/>
        <end position="108"/>
    </location>
</feature>
<name>A0A0D2MWE2_HYPSF</name>
<protein>
    <recommendedName>
        <fullName evidence="2">Thioredoxin domain-containing protein</fullName>
    </recommendedName>
</protein>
<sequence length="108" mass="12278">MSAQHIGSVQEFREIIRSASPVIVFFHCVHWSGPCQQITPVFDKCSSLPELRALRFYKVDCDHQPDISSYCQITNTPVFSVYQNGIKLHEVVGSHKSGLQGILKKYLR</sequence>
<dbReference type="AlphaFoldDB" id="A0A0D2MWE2"/>
<proteinExistence type="predicted"/>